<comment type="caution">
    <text evidence="2">The sequence shown here is derived from an EMBL/GenBank/DDBJ whole genome shotgun (WGS) entry which is preliminary data.</text>
</comment>
<dbReference type="PANTHER" id="PTHR34107:SF4">
    <property type="entry name" value="SLL1222 PROTEIN"/>
    <property type="match status" value="1"/>
</dbReference>
<dbReference type="EMBL" id="LNQR01000004">
    <property type="protein sequence ID" value="KWT94601.1"/>
    <property type="molecule type" value="Genomic_DNA"/>
</dbReference>
<proteinExistence type="predicted"/>
<dbReference type="GO" id="GO:0004519">
    <property type="term" value="F:endonuclease activity"/>
    <property type="evidence" value="ECO:0007669"/>
    <property type="project" value="UniProtKB-KW"/>
</dbReference>
<gene>
    <name evidence="2" type="ORF">ASN18_0139</name>
</gene>
<keyword evidence="2" id="KW-0255">Endonuclease</keyword>
<dbReference type="InterPro" id="IPR012296">
    <property type="entry name" value="Nuclease_put_TT1808"/>
</dbReference>
<dbReference type="InterPro" id="IPR008538">
    <property type="entry name" value="Uma2"/>
</dbReference>
<evidence type="ECO:0000259" key="1">
    <source>
        <dbReference type="Pfam" id="PF05685"/>
    </source>
</evidence>
<protein>
    <submittedName>
        <fullName evidence="2">Restriction endonuclease</fullName>
    </submittedName>
</protein>
<dbReference type="PANTHER" id="PTHR34107">
    <property type="entry name" value="SLL0198 PROTEIN-RELATED"/>
    <property type="match status" value="1"/>
</dbReference>
<accession>A0ABR5SJE0</accession>
<dbReference type="SUPFAM" id="SSF52980">
    <property type="entry name" value="Restriction endonuclease-like"/>
    <property type="match status" value="1"/>
</dbReference>
<evidence type="ECO:0000313" key="2">
    <source>
        <dbReference type="EMBL" id="KWT94601.1"/>
    </source>
</evidence>
<dbReference type="Gene3D" id="3.90.1570.10">
    <property type="entry name" value="tt1808, chain A"/>
    <property type="match status" value="1"/>
</dbReference>
<keyword evidence="2" id="KW-0540">Nuclease</keyword>
<keyword evidence="2" id="KW-0378">Hydrolase</keyword>
<dbReference type="CDD" id="cd06260">
    <property type="entry name" value="DUF820-like"/>
    <property type="match status" value="1"/>
</dbReference>
<keyword evidence="3" id="KW-1185">Reference proteome</keyword>
<reference evidence="2 3" key="1">
    <citation type="submission" date="2015-11" db="EMBL/GenBank/DDBJ databases">
        <authorList>
            <person name="Lin W."/>
        </authorList>
    </citation>
    <scope>NUCLEOTIDE SEQUENCE [LARGE SCALE GENOMIC DNA]</scope>
    <source>
        <strain evidence="2 3">HCH-1</strain>
    </source>
</reference>
<evidence type="ECO:0000313" key="3">
    <source>
        <dbReference type="Proteomes" id="UP000060487"/>
    </source>
</evidence>
<feature type="domain" description="Putative restriction endonuclease" evidence="1">
    <location>
        <begin position="11"/>
        <end position="165"/>
    </location>
</feature>
<dbReference type="InterPro" id="IPR011335">
    <property type="entry name" value="Restrct_endonuc-II-like"/>
</dbReference>
<organism evidence="2 3">
    <name type="scientific">Candidatus Magnetominusculus xianensis</name>
    <dbReference type="NCBI Taxonomy" id="1748249"/>
    <lineage>
        <taxon>Bacteria</taxon>
        <taxon>Pseudomonadati</taxon>
        <taxon>Nitrospirota</taxon>
        <taxon>Nitrospiria</taxon>
        <taxon>Nitrospirales</taxon>
        <taxon>Nitrospiraceae</taxon>
        <taxon>Candidatus Magnetominusculus</taxon>
    </lineage>
</organism>
<sequence length="170" mass="19868">METLERDFDLTEIINGEKVMGPSPFRKHQRIAVKIFRQLDRFVEQNQLGFAYFSPLDIIFEEGENRLQPDIFFVRNDNADIEQDWIRGVPDMVCEIISQSTYEMDTAVKRAIYERYRVPEYWIIKPESMTVEILTIEADKYKLHSFATLDGAATSKVIEGFQLNVSDIFA</sequence>
<dbReference type="RefSeq" id="WP_085050676.1">
    <property type="nucleotide sequence ID" value="NZ_LNQR01000004.1"/>
</dbReference>
<name>A0ABR5SJE0_9BACT</name>
<dbReference type="Proteomes" id="UP000060487">
    <property type="component" value="Unassembled WGS sequence"/>
</dbReference>
<dbReference type="Pfam" id="PF05685">
    <property type="entry name" value="Uma2"/>
    <property type="match status" value="1"/>
</dbReference>